<dbReference type="AlphaFoldDB" id="A0A2T1DHJ2"/>
<keyword evidence="4" id="KW-1133">Transmembrane helix</keyword>
<dbReference type="SMART" id="SM00320">
    <property type="entry name" value="WD40"/>
    <property type="match status" value="7"/>
</dbReference>
<proteinExistence type="predicted"/>
<dbReference type="PROSITE" id="PS50294">
    <property type="entry name" value="WD_REPEATS_REGION"/>
    <property type="match status" value="1"/>
</dbReference>
<gene>
    <name evidence="5" type="ORF">C7B65_09735</name>
</gene>
<feature type="repeat" description="WD" evidence="3">
    <location>
        <begin position="98"/>
        <end position="139"/>
    </location>
</feature>
<evidence type="ECO:0000256" key="1">
    <source>
        <dbReference type="ARBA" id="ARBA00022574"/>
    </source>
</evidence>
<dbReference type="Gene3D" id="2.130.10.10">
    <property type="entry name" value="YVTN repeat-like/Quinoprotein amine dehydrogenase"/>
    <property type="match status" value="3"/>
</dbReference>
<evidence type="ECO:0000313" key="6">
    <source>
        <dbReference type="Proteomes" id="UP000238634"/>
    </source>
</evidence>
<evidence type="ECO:0000256" key="2">
    <source>
        <dbReference type="ARBA" id="ARBA00022737"/>
    </source>
</evidence>
<keyword evidence="4" id="KW-0472">Membrane</keyword>
<dbReference type="EMBL" id="PVWG01000008">
    <property type="protein sequence ID" value="PSB19937.1"/>
    <property type="molecule type" value="Genomic_DNA"/>
</dbReference>
<dbReference type="CDD" id="cd00200">
    <property type="entry name" value="WD40"/>
    <property type="match status" value="1"/>
</dbReference>
<evidence type="ECO:0000256" key="3">
    <source>
        <dbReference type="PROSITE-ProRule" id="PRU00221"/>
    </source>
</evidence>
<dbReference type="InterPro" id="IPR019775">
    <property type="entry name" value="WD40_repeat_CS"/>
</dbReference>
<dbReference type="InterPro" id="IPR036322">
    <property type="entry name" value="WD40_repeat_dom_sf"/>
</dbReference>
<evidence type="ECO:0000313" key="5">
    <source>
        <dbReference type="EMBL" id="PSB19937.1"/>
    </source>
</evidence>
<dbReference type="SUPFAM" id="SSF50978">
    <property type="entry name" value="WD40 repeat-like"/>
    <property type="match status" value="1"/>
</dbReference>
<dbReference type="PROSITE" id="PS50082">
    <property type="entry name" value="WD_REPEATS_2"/>
    <property type="match status" value="1"/>
</dbReference>
<dbReference type="PANTHER" id="PTHR19879">
    <property type="entry name" value="TRANSCRIPTION INITIATION FACTOR TFIID"/>
    <property type="match status" value="1"/>
</dbReference>
<dbReference type="OrthoDB" id="526520at2"/>
<dbReference type="Pfam" id="PF00400">
    <property type="entry name" value="WD40"/>
    <property type="match status" value="2"/>
</dbReference>
<dbReference type="PROSITE" id="PS00678">
    <property type="entry name" value="WD_REPEATS_1"/>
    <property type="match status" value="1"/>
</dbReference>
<dbReference type="PANTHER" id="PTHR19879:SF9">
    <property type="entry name" value="TRANSCRIPTION INITIATION FACTOR TFIID SUBUNIT 5"/>
    <property type="match status" value="1"/>
</dbReference>
<dbReference type="InterPro" id="IPR001680">
    <property type="entry name" value="WD40_rpt"/>
</dbReference>
<reference evidence="5 6" key="1">
    <citation type="submission" date="2018-02" db="EMBL/GenBank/DDBJ databases">
        <authorList>
            <person name="Cohen D.B."/>
            <person name="Kent A.D."/>
        </authorList>
    </citation>
    <scope>NUCLEOTIDE SEQUENCE [LARGE SCALE GENOMIC DNA]</scope>
    <source>
        <strain evidence="5 6">ULC007</strain>
    </source>
</reference>
<feature type="transmembrane region" description="Helical" evidence="4">
    <location>
        <begin position="7"/>
        <end position="29"/>
    </location>
</feature>
<protein>
    <submittedName>
        <fullName evidence="5">Uncharacterized protein</fullName>
    </submittedName>
</protein>
<keyword evidence="4" id="KW-0812">Transmembrane</keyword>
<dbReference type="InterPro" id="IPR015943">
    <property type="entry name" value="WD40/YVTN_repeat-like_dom_sf"/>
</dbReference>
<keyword evidence="1 3" id="KW-0853">WD repeat</keyword>
<evidence type="ECO:0000256" key="4">
    <source>
        <dbReference type="SAM" id="Phobius"/>
    </source>
</evidence>
<dbReference type="Proteomes" id="UP000238634">
    <property type="component" value="Unassembled WGS sequence"/>
</dbReference>
<keyword evidence="6" id="KW-1185">Reference proteome</keyword>
<accession>A0A2T1DHJ2</accession>
<reference evidence="5 6" key="2">
    <citation type="submission" date="2018-03" db="EMBL/GenBank/DDBJ databases">
        <title>The ancient ancestry and fast evolution of plastids.</title>
        <authorList>
            <person name="Moore K.R."/>
            <person name="Magnabosco C."/>
            <person name="Momper L."/>
            <person name="Gold D.A."/>
            <person name="Bosak T."/>
            <person name="Fournier G.P."/>
        </authorList>
    </citation>
    <scope>NUCLEOTIDE SEQUENCE [LARGE SCALE GENOMIC DNA]</scope>
    <source>
        <strain evidence="5 6">ULC007</strain>
    </source>
</reference>
<organism evidence="5 6">
    <name type="scientific">Phormidesmis priestleyi ULC007</name>
    <dbReference type="NCBI Taxonomy" id="1920490"/>
    <lineage>
        <taxon>Bacteria</taxon>
        <taxon>Bacillati</taxon>
        <taxon>Cyanobacteriota</taxon>
        <taxon>Cyanophyceae</taxon>
        <taxon>Leptolyngbyales</taxon>
        <taxon>Leptolyngbyaceae</taxon>
        <taxon>Phormidesmis</taxon>
    </lineage>
</organism>
<comment type="caution">
    <text evidence="5">The sequence shown here is derived from an EMBL/GenBank/DDBJ whole genome shotgun (WGS) entry which is preliminary data.</text>
</comment>
<sequence length="348" mass="37402">MVSQKKHLILGGVGIIAIVALLVGAYFLLDKSIAARVSNRVCIPSYVDGLVCYSQHQSLTTEQTTKITVSPDGKILASSTHDIIHLWNLETGKKQRTLSGHRDWVSALAISPDGQTLASASLDRTIKLWNLETGQLLKTLYSGRATTIAFSPDGQTLASGSRLIKWADGTLSRPGVQLWNLAAQEWQDTIGDQPVVAIAFSPNSELLAAGKQKTYLWRVSTKQLLQTVNSGDLTALTFSRDGETLLTGSSRMKLWSVTSGMLLHTFGIGASDLALSPDGQTLVAAVGGTMQFWQPDIEDYLGMLRGSSYSGLSVTFGLNGNTVISSSSDGIRIWHPNSFAAPEGFFGQ</sequence>
<name>A0A2T1DHJ2_9CYAN</name>
<keyword evidence="2" id="KW-0677">Repeat</keyword>
<dbReference type="STRING" id="1920490.GCA_001895925_03990"/>